<dbReference type="InterPro" id="IPR036390">
    <property type="entry name" value="WH_DNA-bd_sf"/>
</dbReference>
<keyword evidence="4" id="KW-0804">Transcription</keyword>
<dbReference type="Gene3D" id="3.40.190.10">
    <property type="entry name" value="Periplasmic binding protein-like II"/>
    <property type="match status" value="2"/>
</dbReference>
<sequence>MIDRRLQTLRLLRERGTVTAAAEALHLTPSTVSQQLRQLASDLGVELLEPQGRRVRLTPAAHTVLRHADLLSAQWERARADLAEHRSGTSGQVRFCSVSSALAALVAPAAALLRAEHPGLTVHMAEKDSEDAAHLLLSHRADIAVVIPSEQVPGPDDARFTRTVLLDEPQDLLVPAGHPLASAGTARLADAAGEAWIGCPDRPDQHHLLLAACAAAGYVPRVAHEANEWFAVSSLVARGFGVALVPRLAPLPPEDRTVRVPLRGGAVPKRRLIACVRRGGEQAPPIARSLDALRRVIDRRDTIGNSRQ</sequence>
<evidence type="ECO:0000313" key="7">
    <source>
        <dbReference type="Proteomes" id="UP000666915"/>
    </source>
</evidence>
<keyword evidence="7" id="KW-1185">Reference proteome</keyword>
<dbReference type="InterPro" id="IPR036388">
    <property type="entry name" value="WH-like_DNA-bd_sf"/>
</dbReference>
<dbReference type="PANTHER" id="PTHR30346">
    <property type="entry name" value="TRANSCRIPTIONAL DUAL REGULATOR HCAR-RELATED"/>
    <property type="match status" value="1"/>
</dbReference>
<dbReference type="InterPro" id="IPR000847">
    <property type="entry name" value="LysR_HTH_N"/>
</dbReference>
<evidence type="ECO:0000256" key="3">
    <source>
        <dbReference type="ARBA" id="ARBA00023125"/>
    </source>
</evidence>
<evidence type="ECO:0000259" key="5">
    <source>
        <dbReference type="PROSITE" id="PS50931"/>
    </source>
</evidence>
<dbReference type="PROSITE" id="PS50931">
    <property type="entry name" value="HTH_LYSR"/>
    <property type="match status" value="1"/>
</dbReference>
<dbReference type="SUPFAM" id="SSF53850">
    <property type="entry name" value="Periplasmic binding protein-like II"/>
    <property type="match status" value="1"/>
</dbReference>
<accession>A0ABS3QYY4</accession>
<comment type="caution">
    <text evidence="6">The sequence shown here is derived from an EMBL/GenBank/DDBJ whole genome shotgun (WGS) entry which is preliminary data.</text>
</comment>
<dbReference type="PANTHER" id="PTHR30346:SF29">
    <property type="entry name" value="LYSR SUBSTRATE-BINDING"/>
    <property type="match status" value="1"/>
</dbReference>
<keyword evidence="2" id="KW-0805">Transcription regulation</keyword>
<dbReference type="RefSeq" id="WP_208267352.1">
    <property type="nucleotide sequence ID" value="NZ_BAAAGM010000058.1"/>
</dbReference>
<evidence type="ECO:0000313" key="6">
    <source>
        <dbReference type="EMBL" id="MBO2439056.1"/>
    </source>
</evidence>
<dbReference type="Pfam" id="PF00126">
    <property type="entry name" value="HTH_1"/>
    <property type="match status" value="1"/>
</dbReference>
<protein>
    <submittedName>
        <fullName evidence="6">LysR family transcriptional regulator</fullName>
    </submittedName>
</protein>
<feature type="domain" description="HTH lysR-type" evidence="5">
    <location>
        <begin position="1"/>
        <end position="58"/>
    </location>
</feature>
<reference evidence="6 7" key="1">
    <citation type="submission" date="2021-03" db="EMBL/GenBank/DDBJ databases">
        <authorList>
            <person name="Kanchanasin P."/>
            <person name="Saeng-In P."/>
            <person name="Phongsopitanun W."/>
            <person name="Yuki M."/>
            <person name="Kudo T."/>
            <person name="Ohkuma M."/>
            <person name="Tanasupawat S."/>
        </authorList>
    </citation>
    <scope>NUCLEOTIDE SEQUENCE [LARGE SCALE GENOMIC DNA]</scope>
    <source>
        <strain evidence="6 7">L46</strain>
    </source>
</reference>
<dbReference type="EMBL" id="JAGEOK010000009">
    <property type="protein sequence ID" value="MBO2439056.1"/>
    <property type="molecule type" value="Genomic_DNA"/>
</dbReference>
<dbReference type="Gene3D" id="1.10.10.10">
    <property type="entry name" value="Winged helix-like DNA-binding domain superfamily/Winged helix DNA-binding domain"/>
    <property type="match status" value="1"/>
</dbReference>
<comment type="similarity">
    <text evidence="1">Belongs to the LysR transcriptional regulatory family.</text>
</comment>
<evidence type="ECO:0000256" key="4">
    <source>
        <dbReference type="ARBA" id="ARBA00023163"/>
    </source>
</evidence>
<keyword evidence="3" id="KW-0238">DNA-binding</keyword>
<gene>
    <name evidence="6" type="ORF">J4557_16170</name>
</gene>
<organism evidence="6 7">
    <name type="scientific">Actinomadura nitritigenes</name>
    <dbReference type="NCBI Taxonomy" id="134602"/>
    <lineage>
        <taxon>Bacteria</taxon>
        <taxon>Bacillati</taxon>
        <taxon>Actinomycetota</taxon>
        <taxon>Actinomycetes</taxon>
        <taxon>Streptosporangiales</taxon>
        <taxon>Thermomonosporaceae</taxon>
        <taxon>Actinomadura</taxon>
    </lineage>
</organism>
<evidence type="ECO:0000256" key="2">
    <source>
        <dbReference type="ARBA" id="ARBA00023015"/>
    </source>
</evidence>
<dbReference type="Pfam" id="PF03466">
    <property type="entry name" value="LysR_substrate"/>
    <property type="match status" value="1"/>
</dbReference>
<evidence type="ECO:0000256" key="1">
    <source>
        <dbReference type="ARBA" id="ARBA00009437"/>
    </source>
</evidence>
<dbReference type="SUPFAM" id="SSF46785">
    <property type="entry name" value="Winged helix' DNA-binding domain"/>
    <property type="match status" value="1"/>
</dbReference>
<name>A0ABS3QYY4_9ACTN</name>
<dbReference type="Proteomes" id="UP000666915">
    <property type="component" value="Unassembled WGS sequence"/>
</dbReference>
<proteinExistence type="inferred from homology"/>
<dbReference type="InterPro" id="IPR005119">
    <property type="entry name" value="LysR_subst-bd"/>
</dbReference>